<dbReference type="PANTHER" id="PTHR42878:SF7">
    <property type="entry name" value="SENSOR HISTIDINE KINASE GLRK"/>
    <property type="match status" value="1"/>
</dbReference>
<dbReference type="NCBIfam" id="TIGR00229">
    <property type="entry name" value="sensory_box"/>
    <property type="match status" value="1"/>
</dbReference>
<feature type="domain" description="Histidine kinase" evidence="16">
    <location>
        <begin position="177"/>
        <end position="397"/>
    </location>
</feature>
<dbReference type="GO" id="GO:0005886">
    <property type="term" value="C:plasma membrane"/>
    <property type="evidence" value="ECO:0007669"/>
    <property type="project" value="UniProtKB-SubCell"/>
</dbReference>
<evidence type="ECO:0000256" key="13">
    <source>
        <dbReference type="ARBA" id="ARBA00023012"/>
    </source>
</evidence>
<dbReference type="InterPro" id="IPR036890">
    <property type="entry name" value="HATPase_C_sf"/>
</dbReference>
<dbReference type="PRINTS" id="PR00344">
    <property type="entry name" value="BCTRLSENSOR"/>
</dbReference>
<reference evidence="19 20" key="1">
    <citation type="journal article" date="2016" name="Nat. Commun.">
        <title>Thousands of microbial genomes shed light on interconnected biogeochemical processes in an aquifer system.</title>
        <authorList>
            <person name="Anantharaman K."/>
            <person name="Brown C.T."/>
            <person name="Hug L.A."/>
            <person name="Sharon I."/>
            <person name="Castelle C.J."/>
            <person name="Probst A.J."/>
            <person name="Thomas B.C."/>
            <person name="Singh A."/>
            <person name="Wilkins M.J."/>
            <person name="Karaoz U."/>
            <person name="Brodie E.L."/>
            <person name="Williams K.H."/>
            <person name="Hubbard S.S."/>
            <person name="Banfield J.F."/>
        </authorList>
    </citation>
    <scope>NUCLEOTIDE SEQUENCE [LARGE SCALE GENOMIC DNA]</scope>
</reference>
<dbReference type="Pfam" id="PF13426">
    <property type="entry name" value="PAS_9"/>
    <property type="match status" value="1"/>
</dbReference>
<evidence type="ECO:0000256" key="12">
    <source>
        <dbReference type="ARBA" id="ARBA00022989"/>
    </source>
</evidence>
<evidence type="ECO:0000313" key="19">
    <source>
        <dbReference type="EMBL" id="OGE98850.1"/>
    </source>
</evidence>
<protein>
    <recommendedName>
        <fullName evidence="4">histidine kinase</fullName>
        <ecNumber evidence="4">2.7.13.3</ecNumber>
    </recommendedName>
</protein>
<comment type="caution">
    <text evidence="19">The sequence shown here is derived from an EMBL/GenBank/DDBJ whole genome shotgun (WGS) entry which is preliminary data.</text>
</comment>
<dbReference type="PROSITE" id="PS50113">
    <property type="entry name" value="PAC"/>
    <property type="match status" value="1"/>
</dbReference>
<dbReference type="PANTHER" id="PTHR42878">
    <property type="entry name" value="TWO-COMPONENT HISTIDINE KINASE"/>
    <property type="match status" value="1"/>
</dbReference>
<keyword evidence="13" id="KW-0902">Two-component regulatory system</keyword>
<dbReference type="GO" id="GO:0030295">
    <property type="term" value="F:protein kinase activator activity"/>
    <property type="evidence" value="ECO:0007669"/>
    <property type="project" value="TreeGrafter"/>
</dbReference>
<feature type="domain" description="PAS" evidence="17">
    <location>
        <begin position="48"/>
        <end position="89"/>
    </location>
</feature>
<dbReference type="PROSITE" id="PS50109">
    <property type="entry name" value="HIS_KIN"/>
    <property type="match status" value="1"/>
</dbReference>
<evidence type="ECO:0000256" key="3">
    <source>
        <dbReference type="ARBA" id="ARBA00004236"/>
    </source>
</evidence>
<dbReference type="EC" id="2.7.13.3" evidence="4"/>
<dbReference type="Gene3D" id="1.10.287.130">
    <property type="match status" value="1"/>
</dbReference>
<dbReference type="SUPFAM" id="SSF47384">
    <property type="entry name" value="Homodimeric domain of signal transducing histidine kinase"/>
    <property type="match status" value="1"/>
</dbReference>
<dbReference type="InterPro" id="IPR003594">
    <property type="entry name" value="HATPase_dom"/>
</dbReference>
<keyword evidence="6" id="KW-0597">Phosphoprotein</keyword>
<dbReference type="Gene3D" id="3.30.565.10">
    <property type="entry name" value="Histidine kinase-like ATPase, C-terminal domain"/>
    <property type="match status" value="1"/>
</dbReference>
<evidence type="ECO:0000256" key="15">
    <source>
        <dbReference type="SAM" id="Coils"/>
    </source>
</evidence>
<dbReference type="InterPro" id="IPR004358">
    <property type="entry name" value="Sig_transdc_His_kin-like_C"/>
</dbReference>
<keyword evidence="12" id="KW-1133">Transmembrane helix</keyword>
<comment type="catalytic activity">
    <reaction evidence="1">
        <text>ATP + protein L-histidine = ADP + protein N-phospho-L-histidine.</text>
        <dbReference type="EC" id="2.7.13.3"/>
    </reaction>
</comment>
<dbReference type="EMBL" id="MFFF01000025">
    <property type="protein sequence ID" value="OGE98850.1"/>
    <property type="molecule type" value="Genomic_DNA"/>
</dbReference>
<dbReference type="CDD" id="cd00082">
    <property type="entry name" value="HisKA"/>
    <property type="match status" value="1"/>
</dbReference>
<keyword evidence="14" id="KW-0472">Membrane</keyword>
<dbReference type="InterPro" id="IPR001610">
    <property type="entry name" value="PAC"/>
</dbReference>
<keyword evidence="10" id="KW-0418">Kinase</keyword>
<sequence>MEKIALKHDLDEELAIARQKIESLQNRVVQMESEHDHAKAIASALRQSEERYKYFFENSPMGIYRTTPDGRILLCNPQLIKMLGYDSLEELRTRNLEAEGFDPQSPRSRFKELVEMQGEVKASEAAWRRKNGSIIYIRENARAVKDEDGDIICYEGTVEDITERKQLEKTKEDFISSAAHELRTPLTALQGYLTLLEKEHHGVLGKEQTYVEKLVRAAKKLHDVVEDLLSVIKLEHRPKMEFLPFEISPIIDEVVNEWRIKAKNDNKTLFVEMHEDYLLSGNPDHTKKIISNLVGNALKYTESGAVIKISCKKSITESGPIATICVQDNGVGIAKDYHQSIFEKFFRVPNALSIKAGGTGLGLYIVKQLVEMQKGRIWVDSELGIGSRFCFTLQLLEESKQLPLI</sequence>
<keyword evidence="15" id="KW-0175">Coiled coil</keyword>
<evidence type="ECO:0000256" key="10">
    <source>
        <dbReference type="ARBA" id="ARBA00022777"/>
    </source>
</evidence>
<gene>
    <name evidence="19" type="ORF">A3J05_03085</name>
</gene>
<dbReference type="CDD" id="cd16922">
    <property type="entry name" value="HATPase_EvgS-ArcB-TorS-like"/>
    <property type="match status" value="1"/>
</dbReference>
<dbReference type="CDD" id="cd00130">
    <property type="entry name" value="PAS"/>
    <property type="match status" value="1"/>
</dbReference>
<dbReference type="InterPro" id="IPR000700">
    <property type="entry name" value="PAS-assoc_C"/>
</dbReference>
<keyword evidence="9" id="KW-0547">Nucleotide-binding</keyword>
<dbReference type="InterPro" id="IPR003661">
    <property type="entry name" value="HisK_dim/P_dom"/>
</dbReference>
<keyword evidence="7" id="KW-0808">Transferase</keyword>
<dbReference type="Pfam" id="PF02518">
    <property type="entry name" value="HATPase_c"/>
    <property type="match status" value="1"/>
</dbReference>
<evidence type="ECO:0000256" key="5">
    <source>
        <dbReference type="ARBA" id="ARBA00022475"/>
    </source>
</evidence>
<dbReference type="FunFam" id="3.30.565.10:FF:000023">
    <property type="entry name" value="PAS domain-containing sensor histidine kinase"/>
    <property type="match status" value="1"/>
</dbReference>
<keyword evidence="8" id="KW-0812">Transmembrane</keyword>
<feature type="coiled-coil region" evidence="15">
    <location>
        <begin position="7"/>
        <end position="41"/>
    </location>
</feature>
<evidence type="ECO:0000256" key="2">
    <source>
        <dbReference type="ARBA" id="ARBA00004141"/>
    </source>
</evidence>
<dbReference type="SUPFAM" id="SSF55874">
    <property type="entry name" value="ATPase domain of HSP90 chaperone/DNA topoisomerase II/histidine kinase"/>
    <property type="match status" value="1"/>
</dbReference>
<keyword evidence="11" id="KW-0067">ATP-binding</keyword>
<dbReference type="GO" id="GO:0005524">
    <property type="term" value="F:ATP binding"/>
    <property type="evidence" value="ECO:0007669"/>
    <property type="project" value="UniProtKB-KW"/>
</dbReference>
<dbReference type="Gene3D" id="3.30.450.20">
    <property type="entry name" value="PAS domain"/>
    <property type="match status" value="1"/>
</dbReference>
<organism evidence="19 20">
    <name type="scientific">Candidatus Doudnabacteria bacterium RIFCSPLOWO2_02_FULL_48_13</name>
    <dbReference type="NCBI Taxonomy" id="1817845"/>
    <lineage>
        <taxon>Bacteria</taxon>
        <taxon>Candidatus Doudnaibacteriota</taxon>
    </lineage>
</organism>
<evidence type="ECO:0000259" key="16">
    <source>
        <dbReference type="PROSITE" id="PS50109"/>
    </source>
</evidence>
<comment type="subcellular location">
    <subcellularLocation>
        <location evidence="3">Cell membrane</location>
    </subcellularLocation>
    <subcellularLocation>
        <location evidence="2">Membrane</location>
        <topology evidence="2">Multi-pass membrane protein</topology>
    </subcellularLocation>
</comment>
<accession>A0A1F5QAN7</accession>
<evidence type="ECO:0000256" key="7">
    <source>
        <dbReference type="ARBA" id="ARBA00022679"/>
    </source>
</evidence>
<dbReference type="AlphaFoldDB" id="A0A1F5QAN7"/>
<evidence type="ECO:0000256" key="8">
    <source>
        <dbReference type="ARBA" id="ARBA00022692"/>
    </source>
</evidence>
<evidence type="ECO:0000256" key="9">
    <source>
        <dbReference type="ARBA" id="ARBA00022741"/>
    </source>
</evidence>
<dbReference type="SUPFAM" id="SSF55785">
    <property type="entry name" value="PYP-like sensor domain (PAS domain)"/>
    <property type="match status" value="1"/>
</dbReference>
<evidence type="ECO:0000256" key="4">
    <source>
        <dbReference type="ARBA" id="ARBA00012438"/>
    </source>
</evidence>
<proteinExistence type="predicted"/>
<dbReference type="SMART" id="SM00387">
    <property type="entry name" value="HATPase_c"/>
    <property type="match status" value="1"/>
</dbReference>
<evidence type="ECO:0000313" key="20">
    <source>
        <dbReference type="Proteomes" id="UP000177235"/>
    </source>
</evidence>
<dbReference type="InterPro" id="IPR050351">
    <property type="entry name" value="BphY/WalK/GraS-like"/>
</dbReference>
<dbReference type="SMART" id="SM00086">
    <property type="entry name" value="PAC"/>
    <property type="match status" value="1"/>
</dbReference>
<dbReference type="InterPro" id="IPR035965">
    <property type="entry name" value="PAS-like_dom_sf"/>
</dbReference>
<evidence type="ECO:0000256" key="14">
    <source>
        <dbReference type="ARBA" id="ARBA00023136"/>
    </source>
</evidence>
<name>A0A1F5QAN7_9BACT</name>
<evidence type="ECO:0000256" key="6">
    <source>
        <dbReference type="ARBA" id="ARBA00022553"/>
    </source>
</evidence>
<dbReference type="GO" id="GO:0000155">
    <property type="term" value="F:phosphorelay sensor kinase activity"/>
    <property type="evidence" value="ECO:0007669"/>
    <property type="project" value="InterPro"/>
</dbReference>
<dbReference type="SMART" id="SM00091">
    <property type="entry name" value="PAS"/>
    <property type="match status" value="1"/>
</dbReference>
<dbReference type="GO" id="GO:0000156">
    <property type="term" value="F:phosphorelay response regulator activity"/>
    <property type="evidence" value="ECO:0007669"/>
    <property type="project" value="TreeGrafter"/>
</dbReference>
<dbReference type="GO" id="GO:0007234">
    <property type="term" value="P:osmosensory signaling via phosphorelay pathway"/>
    <property type="evidence" value="ECO:0007669"/>
    <property type="project" value="TreeGrafter"/>
</dbReference>
<evidence type="ECO:0000259" key="17">
    <source>
        <dbReference type="PROSITE" id="PS50112"/>
    </source>
</evidence>
<feature type="domain" description="PAC" evidence="18">
    <location>
        <begin position="121"/>
        <end position="173"/>
    </location>
</feature>
<dbReference type="PROSITE" id="PS50112">
    <property type="entry name" value="PAS"/>
    <property type="match status" value="1"/>
</dbReference>
<dbReference type="Pfam" id="PF00512">
    <property type="entry name" value="HisKA"/>
    <property type="match status" value="1"/>
</dbReference>
<dbReference type="InterPro" id="IPR000014">
    <property type="entry name" value="PAS"/>
</dbReference>
<dbReference type="Proteomes" id="UP000177235">
    <property type="component" value="Unassembled WGS sequence"/>
</dbReference>
<evidence type="ECO:0000256" key="11">
    <source>
        <dbReference type="ARBA" id="ARBA00022840"/>
    </source>
</evidence>
<keyword evidence="5" id="KW-1003">Cell membrane</keyword>
<dbReference type="InterPro" id="IPR036097">
    <property type="entry name" value="HisK_dim/P_sf"/>
</dbReference>
<dbReference type="InterPro" id="IPR005467">
    <property type="entry name" value="His_kinase_dom"/>
</dbReference>
<dbReference type="SMART" id="SM00388">
    <property type="entry name" value="HisKA"/>
    <property type="match status" value="1"/>
</dbReference>
<evidence type="ECO:0000256" key="1">
    <source>
        <dbReference type="ARBA" id="ARBA00000085"/>
    </source>
</evidence>
<evidence type="ECO:0000259" key="18">
    <source>
        <dbReference type="PROSITE" id="PS50113"/>
    </source>
</evidence>